<name>A0A835GWS0_9MAGN</name>
<keyword evidence="3" id="KW-1185">Reference proteome</keyword>
<feature type="repeat" description="TPR" evidence="1">
    <location>
        <begin position="470"/>
        <end position="503"/>
    </location>
</feature>
<dbReference type="Proteomes" id="UP000631114">
    <property type="component" value="Unassembled WGS sequence"/>
</dbReference>
<sequence>VLSVVSGAECAVCRVCAGGGSVVSVYLCGVTGSQWTGGVYGVTGNRRRVMVVQCVFNFATTDPDFLQVLGRDWEVHHGSMMALREIITHHGGSSGVFTPDLSSESAHSDKTEVKQELTTLKRKMELDMSVQVPGEEIEPNWKKLKSEDGICSTIYTITSMDEGANLGTCIKMEDGGCDLILEQVSDVLKVESDKVEAEAYVYDVGSHSKEGGDMVVARGKTHRHAALSATLRVDQNGRFAMGAFWVSSIWSQYDSVVVEEGAHQKPTVKTIQCPPIARITLMDTDVEDVEKLPTAADESESSVKKLMDSFNPSLKMDKMVTLFILRRTNAFFVKSLTTKGGYSETVGNKFQILGSSMSVILVLYELHLFIDALVSFNRSCELQLENFKPHFHARNCLYILGKWGEGKEEFLLALEAAQRGGNHSSYLLPQIHVNLGISLEGEGRAVSGVGEYNAAEKALAKAIFLKSAYADARFDLGSTLHAIEEDERAIQELQKAIDLKPEHIDTLYNLGGLYMNMGRFQRASEMYTRVLAILPNHWRA</sequence>
<comment type="caution">
    <text evidence="2">The sequence shown here is derived from an EMBL/GenBank/DDBJ whole genome shotgun (WGS) entry which is preliminary data.</text>
</comment>
<gene>
    <name evidence="2" type="ORF">IFM89_002028</name>
</gene>
<evidence type="ECO:0000313" key="2">
    <source>
        <dbReference type="EMBL" id="KAF9587388.1"/>
    </source>
</evidence>
<dbReference type="SMART" id="SM00028">
    <property type="entry name" value="TPR"/>
    <property type="match status" value="3"/>
</dbReference>
<feature type="non-terminal residue" evidence="2">
    <location>
        <position position="1"/>
    </location>
</feature>
<protein>
    <submittedName>
        <fullName evidence="2">Uncharacterized protein</fullName>
    </submittedName>
</protein>
<dbReference type="PROSITE" id="PS50293">
    <property type="entry name" value="TPR_REGION"/>
    <property type="match status" value="1"/>
</dbReference>
<organism evidence="2 3">
    <name type="scientific">Coptis chinensis</name>
    <dbReference type="NCBI Taxonomy" id="261450"/>
    <lineage>
        <taxon>Eukaryota</taxon>
        <taxon>Viridiplantae</taxon>
        <taxon>Streptophyta</taxon>
        <taxon>Embryophyta</taxon>
        <taxon>Tracheophyta</taxon>
        <taxon>Spermatophyta</taxon>
        <taxon>Magnoliopsida</taxon>
        <taxon>Ranunculales</taxon>
        <taxon>Ranunculaceae</taxon>
        <taxon>Coptidoideae</taxon>
        <taxon>Coptis</taxon>
    </lineage>
</organism>
<evidence type="ECO:0000256" key="1">
    <source>
        <dbReference type="PROSITE-ProRule" id="PRU00339"/>
    </source>
</evidence>
<dbReference type="EMBL" id="JADFTS010000009">
    <property type="protein sequence ID" value="KAF9587388.1"/>
    <property type="molecule type" value="Genomic_DNA"/>
</dbReference>
<keyword evidence="1" id="KW-0802">TPR repeat</keyword>
<accession>A0A835GWS0</accession>
<dbReference type="SUPFAM" id="SSF48452">
    <property type="entry name" value="TPR-like"/>
    <property type="match status" value="1"/>
</dbReference>
<dbReference type="Gene3D" id="1.25.40.10">
    <property type="entry name" value="Tetratricopeptide repeat domain"/>
    <property type="match status" value="1"/>
</dbReference>
<dbReference type="OrthoDB" id="10252227at2759"/>
<dbReference type="GO" id="GO:0005886">
    <property type="term" value="C:plasma membrane"/>
    <property type="evidence" value="ECO:0007669"/>
    <property type="project" value="TreeGrafter"/>
</dbReference>
<dbReference type="PANTHER" id="PTHR45081">
    <property type="entry name" value="EF HAND FAMILY PROTEIN, PUTATIVE, EXPRESSED-RELATED"/>
    <property type="match status" value="1"/>
</dbReference>
<dbReference type="AlphaFoldDB" id="A0A835GWS0"/>
<dbReference type="InterPro" id="IPR011990">
    <property type="entry name" value="TPR-like_helical_dom_sf"/>
</dbReference>
<reference evidence="2 3" key="1">
    <citation type="submission" date="2020-10" db="EMBL/GenBank/DDBJ databases">
        <title>The Coptis chinensis genome and diversification of protoberbering-type alkaloids.</title>
        <authorList>
            <person name="Wang B."/>
            <person name="Shu S."/>
            <person name="Song C."/>
            <person name="Liu Y."/>
        </authorList>
    </citation>
    <scope>NUCLEOTIDE SEQUENCE [LARGE SCALE GENOMIC DNA]</scope>
    <source>
        <strain evidence="2">HL-2020</strain>
        <tissue evidence="2">Leaf</tissue>
    </source>
</reference>
<feature type="repeat" description="TPR" evidence="1">
    <location>
        <begin position="504"/>
        <end position="537"/>
    </location>
</feature>
<dbReference type="InterPro" id="IPR019734">
    <property type="entry name" value="TPR_rpt"/>
</dbReference>
<dbReference type="PANTHER" id="PTHR45081:SF1">
    <property type="entry name" value="EF HAND FAMILY PROTEIN, PUTATIVE, EXPRESSED-RELATED"/>
    <property type="match status" value="1"/>
</dbReference>
<dbReference type="PROSITE" id="PS50005">
    <property type="entry name" value="TPR"/>
    <property type="match status" value="2"/>
</dbReference>
<evidence type="ECO:0000313" key="3">
    <source>
        <dbReference type="Proteomes" id="UP000631114"/>
    </source>
</evidence>
<proteinExistence type="predicted"/>
<dbReference type="Pfam" id="PF14559">
    <property type="entry name" value="TPR_19"/>
    <property type="match status" value="1"/>
</dbReference>